<feature type="region of interest" description="Disordered" evidence="6">
    <location>
        <begin position="333"/>
        <end position="355"/>
    </location>
</feature>
<evidence type="ECO:0000256" key="6">
    <source>
        <dbReference type="SAM" id="MobiDB-lite"/>
    </source>
</evidence>
<dbReference type="Pfam" id="PF10334">
    <property type="entry name" value="BRE4"/>
    <property type="match status" value="1"/>
</dbReference>
<dbReference type="Pfam" id="PF13515">
    <property type="entry name" value="FUSC_2"/>
    <property type="match status" value="1"/>
</dbReference>
<dbReference type="GO" id="GO:0016020">
    <property type="term" value="C:membrane"/>
    <property type="evidence" value="ECO:0007669"/>
    <property type="project" value="UniProtKB-SubCell"/>
</dbReference>
<keyword evidence="4 7" id="KW-0472">Membrane</keyword>
<feature type="compositionally biased region" description="Basic and acidic residues" evidence="6">
    <location>
        <begin position="533"/>
        <end position="550"/>
    </location>
</feature>
<dbReference type="InterPro" id="IPR018820">
    <property type="entry name" value="BRE4-related_DUF2421"/>
</dbReference>
<dbReference type="Proteomes" id="UP000094819">
    <property type="component" value="Unassembled WGS sequence"/>
</dbReference>
<feature type="transmembrane region" description="Helical" evidence="7">
    <location>
        <begin position="755"/>
        <end position="773"/>
    </location>
</feature>
<feature type="transmembrane region" description="Helical" evidence="7">
    <location>
        <begin position="661"/>
        <end position="682"/>
    </location>
</feature>
<evidence type="ECO:0000256" key="4">
    <source>
        <dbReference type="ARBA" id="ARBA00023136"/>
    </source>
</evidence>
<feature type="compositionally biased region" description="Basic and acidic residues" evidence="6">
    <location>
        <begin position="978"/>
        <end position="992"/>
    </location>
</feature>
<name>A0A1E3IWB4_9TREE</name>
<dbReference type="InterPro" id="IPR018823">
    <property type="entry name" value="ArAE_2_N"/>
</dbReference>
<feature type="compositionally biased region" description="Basic and acidic residues" evidence="6">
    <location>
        <begin position="333"/>
        <end position="346"/>
    </location>
</feature>
<evidence type="ECO:0000313" key="12">
    <source>
        <dbReference type="Proteomes" id="UP000094819"/>
    </source>
</evidence>
<evidence type="ECO:0000259" key="9">
    <source>
        <dbReference type="Pfam" id="PF10337"/>
    </source>
</evidence>
<dbReference type="InterPro" id="IPR049453">
    <property type="entry name" value="Memb_transporter_dom"/>
</dbReference>
<evidence type="ECO:0000256" key="2">
    <source>
        <dbReference type="ARBA" id="ARBA00022692"/>
    </source>
</evidence>
<feature type="domain" description="Integral membrane bound transporter" evidence="10">
    <location>
        <begin position="631"/>
        <end position="769"/>
    </location>
</feature>
<feature type="region of interest" description="Disordered" evidence="6">
    <location>
        <begin position="970"/>
        <end position="997"/>
    </location>
</feature>
<evidence type="ECO:0000256" key="1">
    <source>
        <dbReference type="ARBA" id="ARBA00004141"/>
    </source>
</evidence>
<dbReference type="OrthoDB" id="2274698at2759"/>
<reference evidence="11 12" key="1">
    <citation type="submission" date="2016-06" db="EMBL/GenBank/DDBJ databases">
        <title>Evolution of pathogenesis and genome organization in the Tremellales.</title>
        <authorList>
            <person name="Cuomo C."/>
            <person name="Litvintseva A."/>
            <person name="Heitman J."/>
            <person name="Chen Y."/>
            <person name="Sun S."/>
            <person name="Springer D."/>
            <person name="Dromer F."/>
            <person name="Young S."/>
            <person name="Zeng Q."/>
            <person name="Chapman S."/>
            <person name="Gujja S."/>
            <person name="Saif S."/>
            <person name="Birren B."/>
        </authorList>
    </citation>
    <scope>NUCLEOTIDE SEQUENCE [LARGE SCALE GENOMIC DNA]</scope>
    <source>
        <strain evidence="11 12">CBS 7118</strain>
    </source>
</reference>
<feature type="transmembrane region" description="Helical" evidence="7">
    <location>
        <begin position="688"/>
        <end position="709"/>
    </location>
</feature>
<dbReference type="Pfam" id="PF10337">
    <property type="entry name" value="ArAE_2_N"/>
    <property type="match status" value="1"/>
</dbReference>
<feature type="transmembrane region" description="Helical" evidence="7">
    <location>
        <begin position="82"/>
        <end position="111"/>
    </location>
</feature>
<feature type="region of interest" description="Disordered" evidence="6">
    <location>
        <begin position="520"/>
        <end position="588"/>
    </location>
</feature>
<keyword evidence="2 7" id="KW-0812">Transmembrane</keyword>
<protein>
    <recommendedName>
        <fullName evidence="13">ER transporter 6TM N-terminal domain-containing protein</fullName>
    </recommendedName>
</protein>
<feature type="transmembrane region" description="Helical" evidence="7">
    <location>
        <begin position="716"/>
        <end position="735"/>
    </location>
</feature>
<feature type="domain" description="Putative ER transporter 6TM N-terminal" evidence="9">
    <location>
        <begin position="26"/>
        <end position="441"/>
    </location>
</feature>
<gene>
    <name evidence="11" type="ORF">L198_05663</name>
</gene>
<dbReference type="EMBL" id="AWGH01000018">
    <property type="protein sequence ID" value="ODN91991.1"/>
    <property type="molecule type" value="Genomic_DNA"/>
</dbReference>
<accession>A0A1E3IWB4</accession>
<feature type="transmembrane region" description="Helical" evidence="7">
    <location>
        <begin position="197"/>
        <end position="222"/>
    </location>
</feature>
<comment type="subcellular location">
    <subcellularLocation>
        <location evidence="1">Membrane</location>
        <topology evidence="1">Multi-pass membrane protein</topology>
    </subcellularLocation>
</comment>
<feature type="compositionally biased region" description="Basic and acidic residues" evidence="6">
    <location>
        <begin position="576"/>
        <end position="586"/>
    </location>
</feature>
<feature type="domain" description="DUF2421" evidence="8">
    <location>
        <begin position="773"/>
        <end position="1055"/>
    </location>
</feature>
<keyword evidence="5" id="KW-0175">Coiled coil</keyword>
<evidence type="ECO:0000256" key="3">
    <source>
        <dbReference type="ARBA" id="ARBA00022989"/>
    </source>
</evidence>
<evidence type="ECO:0000259" key="10">
    <source>
        <dbReference type="Pfam" id="PF13515"/>
    </source>
</evidence>
<feature type="coiled-coil region" evidence="5">
    <location>
        <begin position="415"/>
        <end position="442"/>
    </location>
</feature>
<feature type="transmembrane region" description="Helical" evidence="7">
    <location>
        <begin position="42"/>
        <end position="62"/>
    </location>
</feature>
<evidence type="ECO:0000259" key="8">
    <source>
        <dbReference type="Pfam" id="PF10334"/>
    </source>
</evidence>
<evidence type="ECO:0008006" key="13">
    <source>
        <dbReference type="Google" id="ProtNLM"/>
    </source>
</evidence>
<keyword evidence="12" id="KW-1185">Reference proteome</keyword>
<dbReference type="RefSeq" id="XP_019030125.1">
    <property type="nucleotide sequence ID" value="XM_019177741.1"/>
</dbReference>
<comment type="caution">
    <text evidence="11">The sequence shown here is derived from an EMBL/GenBank/DDBJ whole genome shotgun (WGS) entry which is preliminary data.</text>
</comment>
<dbReference type="PANTHER" id="PTHR37994:SF3">
    <property type="entry name" value="ER TRANSPORTER 6TM N-TERMINAL DOMAIN-CONTAINING PROTEIN"/>
    <property type="match status" value="1"/>
</dbReference>
<organism evidence="11 12">
    <name type="scientific">Cryptococcus wingfieldii CBS 7118</name>
    <dbReference type="NCBI Taxonomy" id="1295528"/>
    <lineage>
        <taxon>Eukaryota</taxon>
        <taxon>Fungi</taxon>
        <taxon>Dikarya</taxon>
        <taxon>Basidiomycota</taxon>
        <taxon>Agaricomycotina</taxon>
        <taxon>Tremellomycetes</taxon>
        <taxon>Tremellales</taxon>
        <taxon>Cryptococcaceae</taxon>
        <taxon>Cryptococcus</taxon>
    </lineage>
</organism>
<feature type="transmembrane region" description="Helical" evidence="7">
    <location>
        <begin position="473"/>
        <end position="495"/>
    </location>
</feature>
<evidence type="ECO:0000256" key="5">
    <source>
        <dbReference type="SAM" id="Coils"/>
    </source>
</evidence>
<dbReference type="AlphaFoldDB" id="A0A1E3IWB4"/>
<dbReference type="PANTHER" id="PTHR37994">
    <property type="entry name" value="ARAE_2_N DOMAIN-CONTAINING PROTEIN-RELATED"/>
    <property type="match status" value="1"/>
</dbReference>
<sequence>MSQEKTSEGVAKTTTSSKWTEKLHIPDWLEDSWTDRRQWKNFIRCMIATFAPLVLLVCQSSLNVIGQATFFAPLVSQMIPPYMALGIYLFVILTMILGICFGWAWGAAAMATAMRARSQVLLQSQVQAEQAGLADSAAIVDSASIFRGAFLDPRSSAVYGVFLFVGAYGLGFIRAVRPKLTLGLMCTIGPLFPIKQYTLATQLALPAACYFAIAIASVILIFPQTLNHIVLNAFTKTIIAPCIELFDLQEQVLRTSPSDKSKWAELADKTYAIRNKHVSAMTALQEQIGMLQLEITRGQIGPTDTERIFVKSKDLGARLYSITSFVMLIEEQRRSDEEDKEATDPHPHHHTQKHVERLRQLAEPAKSLEGLLPVLADSSADLRESSIKTLRDISDWLFLVNHTRWKKVPADSPPITQREENLENLKRALQEFRVSKQFALLEPFSGFFDPDTGALKSGMLRSFRLTGHDLSRALVLTATIVPFALSLIALLELLLEIERANPKAKIQFPKRFAKMLLKTANDKNGNPNPLDMGLKDTDAATEEERGRVSPEEDDDSDDEDQKHTKPTKKQKSKKTYAKDPDARDPRNSLQHFGRHVYTLWQGLSGTSGVFALKYALVSVALFVPSVCPSSAHFYYVNRGLWALIMSQTGLGVFTGEQINAFIVRMSGTVAGLVIGMLAWYIGSGHGNGNPYGVTAATMVLIAPFLFIRIAAPPSKAVFFLMANVTVMLVVGYSWIDEHIYTTASQGVGAALAGRRALLVIIGFTAAFICMLFPRPTSARALFRRRLAKNMRDISELYGEVVTGIEDEVDAAEWGTAVDENGRRERYKGKFMNILGRMEAMKVHMMYASLEIGLKGPWPKKTYAKLYKVQNEILVTLALLSSAYSRLEVVWCKRLATRSLFMHPAFIGDCLMLFSALQQSLRTGEPLPPMLPIFERLAMHESAGRTIRRQWMSGTTETDLESEAFVNGVDDESEGVNEVQKRKGSDRADRVSKEGTTLSGSVLESDNAAQVMAGLITWENCNSEQFTLCATSSTSLVHITVCLNKMYLIVRELVGERDLSGLDRASARWADMDPET</sequence>
<proteinExistence type="predicted"/>
<evidence type="ECO:0000256" key="7">
    <source>
        <dbReference type="SAM" id="Phobius"/>
    </source>
</evidence>
<keyword evidence="3 7" id="KW-1133">Transmembrane helix</keyword>
<feature type="transmembrane region" description="Helical" evidence="7">
    <location>
        <begin position="156"/>
        <end position="176"/>
    </location>
</feature>
<evidence type="ECO:0000313" key="11">
    <source>
        <dbReference type="EMBL" id="ODN91991.1"/>
    </source>
</evidence>
<dbReference type="GeneID" id="30194875"/>
<feature type="compositionally biased region" description="Basic residues" evidence="6">
    <location>
        <begin position="564"/>
        <end position="575"/>
    </location>
</feature>